<sequence>MSNDDLELARFAENLHQEVIIDAEGSQTEEDGGSFREEAFTRLMIEYLTEAGELEDGHVCYHSARGIKVNGYNLQEEEGRLDLFISIYTQNPSPATVRKDAVESAFKQLINFLSKVYKGYHQSIEEASLSFDMAQLIHSQRSQFSHVRLFLFTDGLTTLQTKKNQVKDGVNYSFNIWDLRRTYRCVTSGQKREAIEINFQTQHDSVVPCLAMPESQADYSAYVAIIPGEILCKIYAEYGSRLLERNVRSFLQAKGNVNKGIRQTILKEPYRFLAYNNGISATAEAVKLVDLPNGGQGIAEIRDFQIVNGGQTTASLYQAVRKDKADISGIYVQTKLTVVDRDRIDEIVPLISRYANNQNKVNEADFSANDPFHIRVEELSRTIWAPAVEGTQRQTRWFYERARGQYADAKNRESTPAKQKAFMLTHPNAQKFTKTDLAKFEHTWGQLPHIVSLGAQKNFSKFTVGLAEKSRPETDETYFTHLIAKAILFKSAEKIVQSEKFGGYRANIVTYTLAYLSYKTQQDVDLNKIWKQQSLTPSLQQAIQMISREVHQVITNPPDGRNVTEWCKKESCWKAIQGIPTEIFEDSCLTT</sequence>
<dbReference type="InterPro" id="IPR055101">
    <property type="entry name" value="AIPR_N"/>
</dbReference>
<feature type="domain" description="Abortive infection phage resistance protein N-terminal" evidence="2">
    <location>
        <begin position="40"/>
        <end position="184"/>
    </location>
</feature>
<dbReference type="EMBL" id="QBMP01000024">
    <property type="protein sequence ID" value="PZO59314.1"/>
    <property type="molecule type" value="Genomic_DNA"/>
</dbReference>
<proteinExistence type="predicted"/>
<protein>
    <submittedName>
        <fullName evidence="3">Abortive phage infection protein</fullName>
    </submittedName>
</protein>
<reference evidence="4" key="1">
    <citation type="submission" date="2018-04" db="EMBL/GenBank/DDBJ databases">
        <authorList>
            <person name="Cornet L."/>
        </authorList>
    </citation>
    <scope>NUCLEOTIDE SEQUENCE [LARGE SCALE GENOMIC DNA]</scope>
</reference>
<evidence type="ECO:0000259" key="2">
    <source>
        <dbReference type="Pfam" id="PF22879"/>
    </source>
</evidence>
<dbReference type="AlphaFoldDB" id="A0A2W4XQV9"/>
<reference evidence="3 4" key="2">
    <citation type="submission" date="2018-06" db="EMBL/GenBank/DDBJ databases">
        <title>Metagenomic assembly of (sub)arctic Cyanobacteria and their associated microbiome from non-axenic cultures.</title>
        <authorList>
            <person name="Baurain D."/>
        </authorList>
    </citation>
    <scope>NUCLEOTIDE SEQUENCE [LARGE SCALE GENOMIC DNA]</scope>
    <source>
        <strain evidence="3">ULC027bin1</strain>
    </source>
</reference>
<organism evidence="3 4">
    <name type="scientific">Phormidesmis priestleyi</name>
    <dbReference type="NCBI Taxonomy" id="268141"/>
    <lineage>
        <taxon>Bacteria</taxon>
        <taxon>Bacillati</taxon>
        <taxon>Cyanobacteriota</taxon>
        <taxon>Cyanophyceae</taxon>
        <taxon>Leptolyngbyales</taxon>
        <taxon>Leptolyngbyaceae</taxon>
        <taxon>Phormidesmis</taxon>
    </lineage>
</organism>
<dbReference type="InterPro" id="IPR018891">
    <property type="entry name" value="AIPR_C"/>
</dbReference>
<feature type="domain" description="Abortive phage infection protein C-terminal" evidence="1">
    <location>
        <begin position="243"/>
        <end position="558"/>
    </location>
</feature>
<dbReference type="Pfam" id="PF22879">
    <property type="entry name" value="AIPR_N"/>
    <property type="match status" value="1"/>
</dbReference>
<dbReference type="Proteomes" id="UP000249794">
    <property type="component" value="Unassembled WGS sequence"/>
</dbReference>
<evidence type="ECO:0000259" key="1">
    <source>
        <dbReference type="Pfam" id="PF10592"/>
    </source>
</evidence>
<dbReference type="Pfam" id="PF10592">
    <property type="entry name" value="AIPR"/>
    <property type="match status" value="1"/>
</dbReference>
<accession>A0A2W4XQV9</accession>
<evidence type="ECO:0000313" key="4">
    <source>
        <dbReference type="Proteomes" id="UP000249794"/>
    </source>
</evidence>
<comment type="caution">
    <text evidence="3">The sequence shown here is derived from an EMBL/GenBank/DDBJ whole genome shotgun (WGS) entry which is preliminary data.</text>
</comment>
<gene>
    <name evidence="3" type="ORF">DCF15_04060</name>
</gene>
<evidence type="ECO:0000313" key="3">
    <source>
        <dbReference type="EMBL" id="PZO59314.1"/>
    </source>
</evidence>
<name>A0A2W4XQV9_9CYAN</name>